<name>A0A553ZTL3_9BACI</name>
<evidence type="ECO:0000256" key="1">
    <source>
        <dbReference type="SAM" id="Phobius"/>
    </source>
</evidence>
<keyword evidence="1" id="KW-0812">Transmembrane</keyword>
<protein>
    <submittedName>
        <fullName evidence="2">Uncharacterized protein</fullName>
    </submittedName>
</protein>
<dbReference type="AlphaFoldDB" id="A0A553ZTL3"/>
<proteinExistence type="predicted"/>
<evidence type="ECO:0000313" key="2">
    <source>
        <dbReference type="EMBL" id="TSB44818.1"/>
    </source>
</evidence>
<gene>
    <name evidence="2" type="ORF">FN960_19635</name>
</gene>
<feature type="transmembrane region" description="Helical" evidence="1">
    <location>
        <begin position="12"/>
        <end position="32"/>
    </location>
</feature>
<dbReference type="EMBL" id="VLXZ01000019">
    <property type="protein sequence ID" value="TSB44818.1"/>
    <property type="molecule type" value="Genomic_DNA"/>
</dbReference>
<reference evidence="2 3" key="1">
    <citation type="submission" date="2019-07" db="EMBL/GenBank/DDBJ databases">
        <authorList>
            <person name="Park Y.J."/>
            <person name="Jeong S.E."/>
            <person name="Jung H.S."/>
        </authorList>
    </citation>
    <scope>NUCLEOTIDE SEQUENCE [LARGE SCALE GENOMIC DNA]</scope>
    <source>
        <strain evidence="3">P16(2019)</strain>
    </source>
</reference>
<dbReference type="Proteomes" id="UP000318521">
    <property type="component" value="Unassembled WGS sequence"/>
</dbReference>
<comment type="caution">
    <text evidence="2">The sequence shown here is derived from an EMBL/GenBank/DDBJ whole genome shotgun (WGS) entry which is preliminary data.</text>
</comment>
<sequence>MKRLLRKLVNVLLWVILFFLFLNVFGWIYNQFTPFDNSIYILLATLLILLVSGLLAQKCVHVISDVYK</sequence>
<keyword evidence="3" id="KW-1185">Reference proteome</keyword>
<organism evidence="2 3">
    <name type="scientific">Alkalicoccobacillus porphyridii</name>
    <dbReference type="NCBI Taxonomy" id="2597270"/>
    <lineage>
        <taxon>Bacteria</taxon>
        <taxon>Bacillati</taxon>
        <taxon>Bacillota</taxon>
        <taxon>Bacilli</taxon>
        <taxon>Bacillales</taxon>
        <taxon>Bacillaceae</taxon>
        <taxon>Alkalicoccobacillus</taxon>
    </lineage>
</organism>
<evidence type="ECO:0000313" key="3">
    <source>
        <dbReference type="Proteomes" id="UP000318521"/>
    </source>
</evidence>
<accession>A0A553ZTL3</accession>
<dbReference type="RefSeq" id="WP_143850580.1">
    <property type="nucleotide sequence ID" value="NZ_VLXZ01000019.1"/>
</dbReference>
<feature type="transmembrane region" description="Helical" evidence="1">
    <location>
        <begin position="38"/>
        <end position="56"/>
    </location>
</feature>
<keyword evidence="1" id="KW-1133">Transmembrane helix</keyword>
<keyword evidence="1" id="KW-0472">Membrane</keyword>